<dbReference type="AlphaFoldDB" id="A0A1Y2BQ66"/>
<dbReference type="OrthoDB" id="2152092at2759"/>
<evidence type="ECO:0000313" key="2">
    <source>
        <dbReference type="Proteomes" id="UP000193642"/>
    </source>
</evidence>
<sequence length="73" mass="8388">MLEREGQNYVKVPSEDWVKLQQKIQILISENDVLVDESKTRAKGIEQLSTIIEQQAEEISVRQNPTLNPKSSH</sequence>
<dbReference type="Proteomes" id="UP000193642">
    <property type="component" value="Unassembled WGS sequence"/>
</dbReference>
<name>A0A1Y2BQ66_9FUNG</name>
<reference evidence="1 2" key="1">
    <citation type="submission" date="2016-07" db="EMBL/GenBank/DDBJ databases">
        <title>Pervasive Adenine N6-methylation of Active Genes in Fungi.</title>
        <authorList>
            <consortium name="DOE Joint Genome Institute"/>
            <person name="Mondo S.J."/>
            <person name="Dannebaum R.O."/>
            <person name="Kuo R.C."/>
            <person name="Labutti K."/>
            <person name="Haridas S."/>
            <person name="Kuo A."/>
            <person name="Salamov A."/>
            <person name="Ahrendt S.R."/>
            <person name="Lipzen A."/>
            <person name="Sullivan W."/>
            <person name="Andreopoulos W.B."/>
            <person name="Clum A."/>
            <person name="Lindquist E."/>
            <person name="Daum C."/>
            <person name="Ramamoorthy G.K."/>
            <person name="Gryganskyi A."/>
            <person name="Culley D."/>
            <person name="Magnuson J.K."/>
            <person name="James T.Y."/>
            <person name="O'Malley M.A."/>
            <person name="Stajich J.E."/>
            <person name="Spatafora J.W."/>
            <person name="Visel A."/>
            <person name="Grigoriev I.V."/>
        </authorList>
    </citation>
    <scope>NUCLEOTIDE SEQUENCE [LARGE SCALE GENOMIC DNA]</scope>
    <source>
        <strain evidence="1 2">JEL800</strain>
    </source>
</reference>
<proteinExistence type="predicted"/>
<comment type="caution">
    <text evidence="1">The sequence shown here is derived from an EMBL/GenBank/DDBJ whole genome shotgun (WGS) entry which is preliminary data.</text>
</comment>
<evidence type="ECO:0000313" key="1">
    <source>
        <dbReference type="EMBL" id="ORY36880.1"/>
    </source>
</evidence>
<organism evidence="1 2">
    <name type="scientific">Rhizoclosmatium globosum</name>
    <dbReference type="NCBI Taxonomy" id="329046"/>
    <lineage>
        <taxon>Eukaryota</taxon>
        <taxon>Fungi</taxon>
        <taxon>Fungi incertae sedis</taxon>
        <taxon>Chytridiomycota</taxon>
        <taxon>Chytridiomycota incertae sedis</taxon>
        <taxon>Chytridiomycetes</taxon>
        <taxon>Chytridiales</taxon>
        <taxon>Chytriomycetaceae</taxon>
        <taxon>Rhizoclosmatium</taxon>
    </lineage>
</organism>
<gene>
    <name evidence="1" type="ORF">BCR33DRAFT_473207</name>
</gene>
<protein>
    <submittedName>
        <fullName evidence="1">Uncharacterized protein</fullName>
    </submittedName>
</protein>
<dbReference type="EMBL" id="MCGO01000053">
    <property type="protein sequence ID" value="ORY36880.1"/>
    <property type="molecule type" value="Genomic_DNA"/>
</dbReference>
<accession>A0A1Y2BQ66</accession>
<keyword evidence="2" id="KW-1185">Reference proteome</keyword>